<evidence type="ECO:0000313" key="4">
    <source>
        <dbReference type="Proteomes" id="UP000886757"/>
    </source>
</evidence>
<feature type="transmembrane region" description="Helical" evidence="2">
    <location>
        <begin position="244"/>
        <end position="265"/>
    </location>
</feature>
<dbReference type="Proteomes" id="UP000886757">
    <property type="component" value="Unassembled WGS sequence"/>
</dbReference>
<evidence type="ECO:0000256" key="1">
    <source>
        <dbReference type="SAM" id="MobiDB-lite"/>
    </source>
</evidence>
<feature type="region of interest" description="Disordered" evidence="1">
    <location>
        <begin position="362"/>
        <end position="391"/>
    </location>
</feature>
<organism evidence="3 4">
    <name type="scientific">Candidatus Choladousia intestinavium</name>
    <dbReference type="NCBI Taxonomy" id="2840727"/>
    <lineage>
        <taxon>Bacteria</taxon>
        <taxon>Bacillati</taxon>
        <taxon>Bacillota</taxon>
        <taxon>Clostridia</taxon>
        <taxon>Lachnospirales</taxon>
        <taxon>Lachnospiraceae</taxon>
        <taxon>Lachnospiraceae incertae sedis</taxon>
        <taxon>Candidatus Choladousia</taxon>
    </lineage>
</organism>
<feature type="transmembrane region" description="Helical" evidence="2">
    <location>
        <begin position="277"/>
        <end position="297"/>
    </location>
</feature>
<dbReference type="PANTHER" id="PTHR40076:SF1">
    <property type="entry name" value="MEMBRANE PROTEIN"/>
    <property type="match status" value="1"/>
</dbReference>
<dbReference type="AlphaFoldDB" id="A0A9D1D978"/>
<sequence length="391" mass="44752">MASTRKDLKKQARELLLGQYGFFAGTHLLYFLVSLIVNQLLETVFPNWRTSILYVCALFITTLFLSVFQTGLFRLYLNLCRRQPLKRGDMTYGFAHETEHILLFYFFLFLSLFVLAFLLSFLWELPVPWPLLLLLTLLLLGFYLYFILDFALVPYLYTDAPWKGTKELMLQSRQLMEGRKLSYFLLNLSFLGLFLLSLLSFGLGLLWLLPYTKTTRALFYMETISDPARYDSVSPAGYSVMETASLILGILSPIFLILSLSSVFLGLSAGVISLYSLYLLYLPLPCGALAILFALLSRGRYSTGVKGKTGLFGGLLGLILTGAIFIGSFVYTYTNPELRSMVNYYLEQFQEIYDFYNSDDPYGQHHQPEDPEEEMPFSPSEPDQPEFVSYI</sequence>
<dbReference type="Pfam" id="PF06161">
    <property type="entry name" value="DUF975"/>
    <property type="match status" value="1"/>
</dbReference>
<keyword evidence="2" id="KW-0472">Membrane</keyword>
<feature type="transmembrane region" description="Helical" evidence="2">
    <location>
        <begin position="20"/>
        <end position="40"/>
    </location>
</feature>
<reference evidence="3" key="2">
    <citation type="journal article" date="2021" name="PeerJ">
        <title>Extensive microbial diversity within the chicken gut microbiome revealed by metagenomics and culture.</title>
        <authorList>
            <person name="Gilroy R."/>
            <person name="Ravi A."/>
            <person name="Getino M."/>
            <person name="Pursley I."/>
            <person name="Horton D.L."/>
            <person name="Alikhan N.F."/>
            <person name="Baker D."/>
            <person name="Gharbi K."/>
            <person name="Hall N."/>
            <person name="Watson M."/>
            <person name="Adriaenssens E.M."/>
            <person name="Foster-Nyarko E."/>
            <person name="Jarju S."/>
            <person name="Secka A."/>
            <person name="Antonio M."/>
            <person name="Oren A."/>
            <person name="Chaudhuri R.R."/>
            <person name="La Ragione R."/>
            <person name="Hildebrand F."/>
            <person name="Pallen M.J."/>
        </authorList>
    </citation>
    <scope>NUCLEOTIDE SEQUENCE</scope>
    <source>
        <strain evidence="3">ChiSjej4B22-8148</strain>
    </source>
</reference>
<feature type="transmembrane region" description="Helical" evidence="2">
    <location>
        <begin position="102"/>
        <end position="123"/>
    </location>
</feature>
<protein>
    <submittedName>
        <fullName evidence="3">DUF975 family protein</fullName>
    </submittedName>
</protein>
<feature type="transmembrane region" description="Helical" evidence="2">
    <location>
        <begin position="183"/>
        <end position="209"/>
    </location>
</feature>
<keyword evidence="2" id="KW-1133">Transmembrane helix</keyword>
<feature type="transmembrane region" description="Helical" evidence="2">
    <location>
        <begin position="309"/>
        <end position="331"/>
    </location>
</feature>
<dbReference type="InterPro" id="IPR010380">
    <property type="entry name" value="DUF975"/>
</dbReference>
<dbReference type="EMBL" id="DVGK01000106">
    <property type="protein sequence ID" value="HIR14070.1"/>
    <property type="molecule type" value="Genomic_DNA"/>
</dbReference>
<feature type="transmembrane region" description="Helical" evidence="2">
    <location>
        <begin position="52"/>
        <end position="77"/>
    </location>
</feature>
<proteinExistence type="predicted"/>
<dbReference type="PANTHER" id="PTHR40076">
    <property type="entry name" value="MEMBRANE PROTEIN-RELATED"/>
    <property type="match status" value="1"/>
</dbReference>
<gene>
    <name evidence="3" type="ORF">IAB31_09140</name>
</gene>
<feature type="transmembrane region" description="Helical" evidence="2">
    <location>
        <begin position="129"/>
        <end position="157"/>
    </location>
</feature>
<name>A0A9D1D978_9FIRM</name>
<evidence type="ECO:0000256" key="2">
    <source>
        <dbReference type="SAM" id="Phobius"/>
    </source>
</evidence>
<comment type="caution">
    <text evidence="3">The sequence shown here is derived from an EMBL/GenBank/DDBJ whole genome shotgun (WGS) entry which is preliminary data.</text>
</comment>
<reference evidence="3" key="1">
    <citation type="submission" date="2020-10" db="EMBL/GenBank/DDBJ databases">
        <authorList>
            <person name="Gilroy R."/>
        </authorList>
    </citation>
    <scope>NUCLEOTIDE SEQUENCE</scope>
    <source>
        <strain evidence="3">ChiSjej4B22-8148</strain>
    </source>
</reference>
<accession>A0A9D1D978</accession>
<evidence type="ECO:0000313" key="3">
    <source>
        <dbReference type="EMBL" id="HIR14070.1"/>
    </source>
</evidence>
<keyword evidence="2" id="KW-0812">Transmembrane</keyword>